<evidence type="ECO:0000256" key="1">
    <source>
        <dbReference type="ARBA" id="ARBA00004651"/>
    </source>
</evidence>
<keyword evidence="4 10" id="KW-1003">Cell membrane</keyword>
<evidence type="ECO:0000313" key="12">
    <source>
        <dbReference type="EMBL" id="GHC99090.1"/>
    </source>
</evidence>
<feature type="transmembrane region" description="Helical" evidence="9">
    <location>
        <begin position="484"/>
        <end position="506"/>
    </location>
</feature>
<dbReference type="GO" id="GO:0042956">
    <property type="term" value="P:maltodextrin transmembrane transport"/>
    <property type="evidence" value="ECO:0007669"/>
    <property type="project" value="TreeGrafter"/>
</dbReference>
<protein>
    <recommendedName>
        <fullName evidence="10">Maltose/maltodextrin transport system permease protein</fullName>
    </recommendedName>
</protein>
<feature type="transmembrane region" description="Helical" evidence="9">
    <location>
        <begin position="49"/>
        <end position="67"/>
    </location>
</feature>
<evidence type="ECO:0000256" key="6">
    <source>
        <dbReference type="ARBA" id="ARBA00022692"/>
    </source>
</evidence>
<evidence type="ECO:0000256" key="5">
    <source>
        <dbReference type="ARBA" id="ARBA00022597"/>
    </source>
</evidence>
<keyword evidence="8 9" id="KW-0472">Membrane</keyword>
<feature type="transmembrane region" description="Helical" evidence="9">
    <location>
        <begin position="321"/>
        <end position="343"/>
    </location>
</feature>
<sequence>MTVPPRKPLGNPLGTPLGSAGVLAKALLLGLALALAIWGAFPLVEHRDWLALAVLVAATVLIFWGYLSPRRIPAKYLLPGTVFLIAFQVLPILYTVSTAFTNFGDGHRGSKESAIHSIEEASVSPVPGTPDYRLNLAVPQGSSPADGPLVLVLTDPATGKERAARADTGTVTDLPSRATLTVLTDPQAARRGAELAALRIADGPGHIRTEGLERAYVGAPARSYDASSDTLRDATTGTVWKADGTTGTFVTDDGERISSGWRVGVGLGNFADVLTNPTISRYFGQTLLWNIAFAVLTVLITFVLGLFVALSLHHPRMRGRWFYRALLILPYAMPAFAMLMVWADMFNKDFGLINRLFGLDVNWLGEPWTARAAVLLVQLWMGYPYMFLVATGALQAVPDEVKEAARVDGAGRWTILRKVTLPLVLVALFPLLIASFAFNFNNFNAIYLTTAGGPFPPDSPMAGATDLLITYTYRLAFGGQGAQYGLAAAISLFIFVIVAVISLVSFRRARAMEEVNG</sequence>
<keyword evidence="5 10" id="KW-0762">Sugar transport</keyword>
<keyword evidence="7 9" id="KW-1133">Transmembrane helix</keyword>
<keyword evidence="6 9" id="KW-0812">Transmembrane</keyword>
<comment type="caution">
    <text evidence="12">The sequence shown here is derived from an EMBL/GenBank/DDBJ whole genome shotgun (WGS) entry which is preliminary data.</text>
</comment>
<dbReference type="InterPro" id="IPR032550">
    <property type="entry name" value="TM_PBP2_N"/>
</dbReference>
<evidence type="ECO:0000256" key="3">
    <source>
        <dbReference type="ARBA" id="ARBA00022448"/>
    </source>
</evidence>
<evidence type="ECO:0000256" key="10">
    <source>
        <dbReference type="RuleBase" id="RU367050"/>
    </source>
</evidence>
<accession>A0A918WZR7</accession>
<dbReference type="GO" id="GO:1990060">
    <property type="term" value="C:maltose transport complex"/>
    <property type="evidence" value="ECO:0007669"/>
    <property type="project" value="TreeGrafter"/>
</dbReference>
<reference evidence="12" key="1">
    <citation type="journal article" date="2014" name="Int. J. Syst. Evol. Microbiol.">
        <title>Complete genome sequence of Corynebacterium casei LMG S-19264T (=DSM 44701T), isolated from a smear-ripened cheese.</title>
        <authorList>
            <consortium name="US DOE Joint Genome Institute (JGI-PGF)"/>
            <person name="Walter F."/>
            <person name="Albersmeier A."/>
            <person name="Kalinowski J."/>
            <person name="Ruckert C."/>
        </authorList>
    </citation>
    <scope>NUCLEOTIDE SEQUENCE</scope>
    <source>
        <strain evidence="12">JCM 4637</strain>
    </source>
</reference>
<reference evidence="12" key="2">
    <citation type="submission" date="2020-09" db="EMBL/GenBank/DDBJ databases">
        <authorList>
            <person name="Sun Q."/>
            <person name="Ohkuma M."/>
        </authorList>
    </citation>
    <scope>NUCLEOTIDE SEQUENCE</scope>
    <source>
        <strain evidence="12">JCM 4637</strain>
    </source>
</reference>
<dbReference type="SUPFAM" id="SSF160964">
    <property type="entry name" value="MalF N-terminal region-like"/>
    <property type="match status" value="1"/>
</dbReference>
<dbReference type="PROSITE" id="PS50928">
    <property type="entry name" value="ABC_TM1"/>
    <property type="match status" value="1"/>
</dbReference>
<gene>
    <name evidence="12" type="ORF">GCM10010334_42280</name>
</gene>
<evidence type="ECO:0000256" key="9">
    <source>
        <dbReference type="RuleBase" id="RU363032"/>
    </source>
</evidence>
<dbReference type="Pfam" id="PF00528">
    <property type="entry name" value="BPD_transp_1"/>
    <property type="match status" value="1"/>
</dbReference>
<keyword evidence="3 9" id="KW-0813">Transport</keyword>
<dbReference type="InterPro" id="IPR035277">
    <property type="entry name" value="MalF_N"/>
</dbReference>
<dbReference type="GO" id="GO:0015423">
    <property type="term" value="F:ABC-type maltose transporter activity"/>
    <property type="evidence" value="ECO:0007669"/>
    <property type="project" value="TreeGrafter"/>
</dbReference>
<proteinExistence type="inferred from homology"/>
<dbReference type="RefSeq" id="WP_189824852.1">
    <property type="nucleotide sequence ID" value="NZ_BMVC01000008.1"/>
</dbReference>
<dbReference type="Pfam" id="PF16296">
    <property type="entry name" value="TM_PBP2_N"/>
    <property type="match status" value="1"/>
</dbReference>
<dbReference type="Gene3D" id="3.10.650.10">
    <property type="entry name" value="MalF N-terminal region-like"/>
    <property type="match status" value="1"/>
</dbReference>
<evidence type="ECO:0000313" key="13">
    <source>
        <dbReference type="Proteomes" id="UP000638353"/>
    </source>
</evidence>
<comment type="subcellular location">
    <subcellularLocation>
        <location evidence="1 9">Cell membrane</location>
        <topology evidence="1 9">Multi-pass membrane protein</topology>
    </subcellularLocation>
</comment>
<feature type="transmembrane region" description="Helical" evidence="9">
    <location>
        <begin position="76"/>
        <end position="94"/>
    </location>
</feature>
<dbReference type="PANTHER" id="PTHR47314">
    <property type="entry name" value="MALTOSE/MALTODEXTRIN TRANSPORT SYSTEM PERMEASE PROTEIN MALF"/>
    <property type="match status" value="1"/>
</dbReference>
<feature type="transmembrane region" description="Helical" evidence="9">
    <location>
        <begin position="372"/>
        <end position="394"/>
    </location>
</feature>
<evidence type="ECO:0000256" key="4">
    <source>
        <dbReference type="ARBA" id="ARBA00022475"/>
    </source>
</evidence>
<dbReference type="Gene3D" id="1.10.3720.10">
    <property type="entry name" value="MetI-like"/>
    <property type="match status" value="1"/>
</dbReference>
<dbReference type="InterPro" id="IPR035906">
    <property type="entry name" value="MetI-like_sf"/>
</dbReference>
<name>A0A918WZR7_9ACTN</name>
<evidence type="ECO:0000256" key="2">
    <source>
        <dbReference type="ARBA" id="ARBA00009047"/>
    </source>
</evidence>
<dbReference type="AlphaFoldDB" id="A0A918WZR7"/>
<feature type="domain" description="ABC transmembrane type-1" evidence="11">
    <location>
        <begin position="287"/>
        <end position="505"/>
    </location>
</feature>
<dbReference type="SUPFAM" id="SSF161098">
    <property type="entry name" value="MetI-like"/>
    <property type="match status" value="1"/>
</dbReference>
<comment type="similarity">
    <text evidence="2 10">Belongs to the binding-protein-dependent transport system permease family. MalFG subfamily.</text>
</comment>
<dbReference type="PANTHER" id="PTHR47314:SF1">
    <property type="entry name" value="MALTOSE_MALTODEXTRIN TRANSPORT SYSTEM PERMEASE PROTEIN MALF"/>
    <property type="match status" value="1"/>
</dbReference>
<dbReference type="Gene3D" id="1.20.58.370">
    <property type="entry name" value="MalF N-terminal region-like"/>
    <property type="match status" value="1"/>
</dbReference>
<feature type="transmembrane region" description="Helical" evidence="9">
    <location>
        <begin position="21"/>
        <end position="43"/>
    </location>
</feature>
<evidence type="ECO:0000259" key="11">
    <source>
        <dbReference type="PROSITE" id="PS50928"/>
    </source>
</evidence>
<dbReference type="CDD" id="cd06261">
    <property type="entry name" value="TM_PBP2"/>
    <property type="match status" value="1"/>
</dbReference>
<dbReference type="EMBL" id="BMVC01000008">
    <property type="protein sequence ID" value="GHC99090.1"/>
    <property type="molecule type" value="Genomic_DNA"/>
</dbReference>
<dbReference type="InterPro" id="IPR000515">
    <property type="entry name" value="MetI-like"/>
</dbReference>
<feature type="transmembrane region" description="Helical" evidence="9">
    <location>
        <begin position="287"/>
        <end position="309"/>
    </location>
</feature>
<evidence type="ECO:0000256" key="8">
    <source>
        <dbReference type="ARBA" id="ARBA00023136"/>
    </source>
</evidence>
<comment type="function">
    <text evidence="10">Part of the ABC transporter complex MalEFGK involved in maltose/maltodextrin import. Probably responsible for the translocation of the substrate across the membrane.</text>
</comment>
<dbReference type="Proteomes" id="UP000638353">
    <property type="component" value="Unassembled WGS sequence"/>
</dbReference>
<organism evidence="12 13">
    <name type="scientific">Streptomyces finlayi</name>
    <dbReference type="NCBI Taxonomy" id="67296"/>
    <lineage>
        <taxon>Bacteria</taxon>
        <taxon>Bacillati</taxon>
        <taxon>Actinomycetota</taxon>
        <taxon>Actinomycetes</taxon>
        <taxon>Kitasatosporales</taxon>
        <taxon>Streptomycetaceae</taxon>
        <taxon>Streptomyces</taxon>
    </lineage>
</organism>
<feature type="transmembrane region" description="Helical" evidence="9">
    <location>
        <begin position="415"/>
        <end position="438"/>
    </location>
</feature>
<evidence type="ECO:0000256" key="7">
    <source>
        <dbReference type="ARBA" id="ARBA00022989"/>
    </source>
</evidence>